<dbReference type="Pfam" id="PF00069">
    <property type="entry name" value="Pkinase"/>
    <property type="match status" value="1"/>
</dbReference>
<keyword evidence="2" id="KW-0808">Transferase</keyword>
<feature type="domain" description="Protein kinase" evidence="11">
    <location>
        <begin position="686"/>
        <end position="976"/>
    </location>
</feature>
<keyword evidence="4" id="KW-0418">Kinase</keyword>
<reference evidence="13" key="1">
    <citation type="submission" date="2019-06" db="EMBL/GenBank/DDBJ databases">
        <title>Draft genome sequence of the griseofulvin-producing fungus Xylaria cubensis strain G536.</title>
        <authorList>
            <person name="Mead M.E."/>
            <person name="Raja H.A."/>
            <person name="Steenwyk J.L."/>
            <person name="Knowles S.L."/>
            <person name="Oberlies N.H."/>
            <person name="Rokas A."/>
        </authorList>
    </citation>
    <scope>NUCLEOTIDE SEQUENCE [LARGE SCALE GENOMIC DNA]</scope>
    <source>
        <strain evidence="13">G536</strain>
    </source>
</reference>
<evidence type="ECO:0000256" key="6">
    <source>
        <dbReference type="ARBA" id="ARBA00023242"/>
    </source>
</evidence>
<keyword evidence="13" id="KW-1185">Reference proteome</keyword>
<dbReference type="PROSITE" id="PS00108">
    <property type="entry name" value="PROTEIN_KINASE_ST"/>
    <property type="match status" value="1"/>
</dbReference>
<keyword evidence="3 8" id="KW-0547">Nucleotide-binding</keyword>
<dbReference type="OrthoDB" id="3862662at2759"/>
<evidence type="ECO:0000256" key="10">
    <source>
        <dbReference type="SAM" id="MobiDB-lite"/>
    </source>
</evidence>
<evidence type="ECO:0000256" key="3">
    <source>
        <dbReference type="ARBA" id="ARBA00022741"/>
    </source>
</evidence>
<evidence type="ECO:0000256" key="9">
    <source>
        <dbReference type="PIRSR" id="PIRSR630616-3"/>
    </source>
</evidence>
<dbReference type="PROSITE" id="PS50011">
    <property type="entry name" value="PROTEIN_KINASE_DOM"/>
    <property type="match status" value="1"/>
</dbReference>
<feature type="region of interest" description="Disordered" evidence="10">
    <location>
        <begin position="992"/>
        <end position="1013"/>
    </location>
</feature>
<proteinExistence type="predicted"/>
<dbReference type="GO" id="GO:0008270">
    <property type="term" value="F:zinc ion binding"/>
    <property type="evidence" value="ECO:0007669"/>
    <property type="project" value="InterPro"/>
</dbReference>
<evidence type="ECO:0000313" key="12">
    <source>
        <dbReference type="EMBL" id="TRX95385.1"/>
    </source>
</evidence>
<gene>
    <name evidence="12" type="ORF">FHL15_003716</name>
</gene>
<keyword evidence="6" id="KW-0539">Nucleus</keyword>
<evidence type="ECO:0000256" key="7">
    <source>
        <dbReference type="PIRSR" id="PIRSR630616-1"/>
    </source>
</evidence>
<evidence type="ECO:0000259" key="11">
    <source>
        <dbReference type="PROSITE" id="PS50011"/>
    </source>
</evidence>
<dbReference type="InterPro" id="IPR011009">
    <property type="entry name" value="Kinase-like_dom_sf"/>
</dbReference>
<evidence type="ECO:0000256" key="1">
    <source>
        <dbReference type="ARBA" id="ARBA00022527"/>
    </source>
</evidence>
<keyword evidence="1" id="KW-0723">Serine/threonine-protein kinase</keyword>
<evidence type="ECO:0000256" key="2">
    <source>
        <dbReference type="ARBA" id="ARBA00022679"/>
    </source>
</evidence>
<dbReference type="Proteomes" id="UP000319160">
    <property type="component" value="Unassembled WGS sequence"/>
</dbReference>
<dbReference type="InterPro" id="IPR007219">
    <property type="entry name" value="XnlR_reg_dom"/>
</dbReference>
<dbReference type="InterPro" id="IPR000719">
    <property type="entry name" value="Prot_kinase_dom"/>
</dbReference>
<feature type="binding site" evidence="8">
    <location>
        <position position="861"/>
    </location>
    <ligand>
        <name>ATP</name>
        <dbReference type="ChEBI" id="CHEBI:30616"/>
    </ligand>
</feature>
<dbReference type="CDD" id="cd12148">
    <property type="entry name" value="fungal_TF_MHR"/>
    <property type="match status" value="1"/>
</dbReference>
<dbReference type="STRING" id="2512241.A0A553I5A5"/>
<organism evidence="12 13">
    <name type="scientific">Xylaria flabelliformis</name>
    <dbReference type="NCBI Taxonomy" id="2512241"/>
    <lineage>
        <taxon>Eukaryota</taxon>
        <taxon>Fungi</taxon>
        <taxon>Dikarya</taxon>
        <taxon>Ascomycota</taxon>
        <taxon>Pezizomycotina</taxon>
        <taxon>Sordariomycetes</taxon>
        <taxon>Xylariomycetidae</taxon>
        <taxon>Xylariales</taxon>
        <taxon>Xylariaceae</taxon>
        <taxon>Xylaria</taxon>
    </lineage>
</organism>
<feature type="cross-link" description="Glycyl lysine isopeptide (Lys-Gly) (interchain with G-Cter in SUMO2)" evidence="9">
    <location>
        <position position="845"/>
    </location>
</feature>
<dbReference type="GO" id="GO:0004674">
    <property type="term" value="F:protein serine/threonine kinase activity"/>
    <property type="evidence" value="ECO:0007669"/>
    <property type="project" value="UniProtKB-KW"/>
</dbReference>
<dbReference type="SUPFAM" id="SSF56112">
    <property type="entry name" value="Protein kinase-like (PK-like)"/>
    <property type="match status" value="1"/>
</dbReference>
<dbReference type="InterPro" id="IPR030616">
    <property type="entry name" value="Aur-like"/>
</dbReference>
<dbReference type="PANTHER" id="PTHR24350">
    <property type="entry name" value="SERINE/THREONINE-PROTEIN KINASE IAL-RELATED"/>
    <property type="match status" value="1"/>
</dbReference>
<protein>
    <recommendedName>
        <fullName evidence="11">Protein kinase domain-containing protein</fullName>
    </recommendedName>
</protein>
<dbReference type="EMBL" id="VFLP01000016">
    <property type="protein sequence ID" value="TRX95385.1"/>
    <property type="molecule type" value="Genomic_DNA"/>
</dbReference>
<comment type="caution">
    <text evidence="12">The sequence shown here is derived from an EMBL/GenBank/DDBJ whole genome shotgun (WGS) entry which is preliminary data.</text>
</comment>
<sequence>MILSTLDVGLDSIKAALADVLKAYRMSLALTSSKGCQALIFNCLEKTEEVISKINYEETISSSITSPPKVDHSLYVTGGKDSGIIEAIRSDGHPSDYLAAARDAKAELRTNILRCRPATKKRGTVANTSDQLSRHFAGIDASVLAQAVATFRVQFPECGFLHPSDLEQVSGDISDDEKLRLIAILAVSCRYLGESVDFCRTEHATLLTRELQCRITAPASLSLIQCFLIMALYEWGEGIGYSAWMYAGIAARMAQVYRATKTETIERDAKTVSNNSLLSEVEIRTMWTYFTIDKLLSCGKQRPAMMNPEDIEVRMPQSEDDFVFGSEPRVSLSFEDLIRSPSLGKETSGPGFHFCILVRGLDIWHKTHSWIVDGGRKQPRMTEPEHCPWNPNSQWAMVREQLLRWRADQDPRLKYPETKVANHVHFRQGEGPSVIFMRREYIPLLPIAEKEPRGPIDPPFYREEAPPGWWRQNTDELFEAAAQISYIMRDLNSLDIAVHTPFTGLCVFTAALMNKYVVTFPHMHYPNERELRRQLAAENLADLEKISQLWKLGKEWVQVIGAAQNLYDRVTRDAAQSISRCQCDYPELLKSIHYAPLGDLKCDKHTEACRCLDRKINTCPCRRSTRAAHDKEAERSQDQSSDQPIPDPFAGFDTDTNSDDWRLWSFWDDPHLLSWDNSTIGMTGSRKQLRSLGRQRPGRAFRDTLKINKEVGGLTHLKVLKERPAATIIAQPVYKQFHICMFEVGRAIGKGHFGRIQNDIIKRLVCRKIEIQNNLRHPHILQLYGRFHDSKRIFFILEFAGQGELYKHLRRAHRFSEWKAAQYIAQMASALQYPHHKHVIHRDIKPENILVGIYGGIKLSDFGCSVHTPNGRRLAQCGILDYLPPEMLGLRGLDKCYDEKVDLWSLGVLMYELLVKEAPFEEETSSITQIRIAKGDMRIPYFISPEAADLIKGETPRRAVSSSESAFITIRSHRKANVPVGAAAEIRPLTEANQSSRQNSLKHQRLAGIPVTS</sequence>
<feature type="compositionally biased region" description="Basic and acidic residues" evidence="10">
    <location>
        <begin position="627"/>
        <end position="637"/>
    </location>
</feature>
<dbReference type="GO" id="GO:0006351">
    <property type="term" value="P:DNA-templated transcription"/>
    <property type="evidence" value="ECO:0007669"/>
    <property type="project" value="InterPro"/>
</dbReference>
<dbReference type="GO" id="GO:0003677">
    <property type="term" value="F:DNA binding"/>
    <property type="evidence" value="ECO:0007669"/>
    <property type="project" value="InterPro"/>
</dbReference>
<feature type="active site" description="Proton acceptor" evidence="7">
    <location>
        <position position="843"/>
    </location>
</feature>
<evidence type="ECO:0000313" key="13">
    <source>
        <dbReference type="Proteomes" id="UP000319160"/>
    </source>
</evidence>
<dbReference type="SMART" id="SM00906">
    <property type="entry name" value="Fungal_trans"/>
    <property type="match status" value="1"/>
</dbReference>
<name>A0A553I5A5_9PEZI</name>
<accession>A0A553I5A5</accession>
<evidence type="ECO:0000256" key="4">
    <source>
        <dbReference type="ARBA" id="ARBA00022777"/>
    </source>
</evidence>
<dbReference type="GO" id="GO:0005524">
    <property type="term" value="F:ATP binding"/>
    <property type="evidence" value="ECO:0007669"/>
    <property type="project" value="UniProtKB-KW"/>
</dbReference>
<feature type="region of interest" description="Disordered" evidence="10">
    <location>
        <begin position="627"/>
        <end position="651"/>
    </location>
</feature>
<evidence type="ECO:0000256" key="8">
    <source>
        <dbReference type="PIRSR" id="PIRSR630616-2"/>
    </source>
</evidence>
<dbReference type="SMART" id="SM00220">
    <property type="entry name" value="S_TKc"/>
    <property type="match status" value="1"/>
</dbReference>
<keyword evidence="5 8" id="KW-0067">ATP-binding</keyword>
<dbReference type="AlphaFoldDB" id="A0A553I5A5"/>
<evidence type="ECO:0000256" key="5">
    <source>
        <dbReference type="ARBA" id="ARBA00022840"/>
    </source>
</evidence>
<feature type="binding site" evidence="8">
    <location>
        <begin position="798"/>
        <end position="800"/>
    </location>
    <ligand>
        <name>ATP</name>
        <dbReference type="ChEBI" id="CHEBI:30616"/>
    </ligand>
</feature>
<feature type="binding site" evidence="8">
    <location>
        <begin position="847"/>
        <end position="848"/>
    </location>
    <ligand>
        <name>ATP</name>
        <dbReference type="ChEBI" id="CHEBI:30616"/>
    </ligand>
</feature>
<dbReference type="Pfam" id="PF04082">
    <property type="entry name" value="Fungal_trans"/>
    <property type="match status" value="1"/>
</dbReference>
<dbReference type="Gene3D" id="1.10.510.10">
    <property type="entry name" value="Transferase(Phosphotransferase) domain 1"/>
    <property type="match status" value="1"/>
</dbReference>
<dbReference type="InterPro" id="IPR008271">
    <property type="entry name" value="Ser/Thr_kinase_AS"/>
</dbReference>